<comment type="caution">
    <text evidence="1">The sequence shown here is derived from an EMBL/GenBank/DDBJ whole genome shotgun (WGS) entry which is preliminary data.</text>
</comment>
<sequence>MAYFSDPQAKDIWKARWLGEGVQALVERYRQSPFRFYEVWTEERNQGTRLKAFDEFKREHPDKAAIVDASPHKPKRRVTTRTIVNDGQHELLL</sequence>
<evidence type="ECO:0000313" key="1">
    <source>
        <dbReference type="EMBL" id="GLR50700.1"/>
    </source>
</evidence>
<protein>
    <submittedName>
        <fullName evidence="1">Uncharacterized protein</fullName>
    </submittedName>
</protein>
<name>A0ABQ5ZF96_9HYPH</name>
<evidence type="ECO:0000313" key="2">
    <source>
        <dbReference type="Proteomes" id="UP001156702"/>
    </source>
</evidence>
<organism evidence="1 2">
    <name type="scientific">Shinella yambaruensis</name>
    <dbReference type="NCBI Taxonomy" id="415996"/>
    <lineage>
        <taxon>Bacteria</taxon>
        <taxon>Pseudomonadati</taxon>
        <taxon>Pseudomonadota</taxon>
        <taxon>Alphaproteobacteria</taxon>
        <taxon>Hyphomicrobiales</taxon>
        <taxon>Rhizobiaceae</taxon>
        <taxon>Shinella</taxon>
    </lineage>
</organism>
<dbReference type="EMBL" id="BSOP01000016">
    <property type="protein sequence ID" value="GLR50700.1"/>
    <property type="molecule type" value="Genomic_DNA"/>
</dbReference>
<reference evidence="2" key="1">
    <citation type="journal article" date="2019" name="Int. J. Syst. Evol. Microbiol.">
        <title>The Global Catalogue of Microorganisms (GCM) 10K type strain sequencing project: providing services to taxonomists for standard genome sequencing and annotation.</title>
        <authorList>
            <consortium name="The Broad Institute Genomics Platform"/>
            <consortium name="The Broad Institute Genome Sequencing Center for Infectious Disease"/>
            <person name="Wu L."/>
            <person name="Ma J."/>
        </authorList>
    </citation>
    <scope>NUCLEOTIDE SEQUENCE [LARGE SCALE GENOMIC DNA]</scope>
    <source>
        <strain evidence="2">NBRC 102122</strain>
    </source>
</reference>
<dbReference type="Proteomes" id="UP001156702">
    <property type="component" value="Unassembled WGS sequence"/>
</dbReference>
<gene>
    <name evidence="1" type="ORF">GCM10007923_19080</name>
</gene>
<proteinExistence type="predicted"/>
<keyword evidence="2" id="KW-1185">Reference proteome</keyword>
<accession>A0ABQ5ZF96</accession>